<keyword evidence="10" id="KW-1185">Reference proteome</keyword>
<dbReference type="PROSITE" id="PS00171">
    <property type="entry name" value="TIM_1"/>
    <property type="match status" value="1"/>
</dbReference>
<comment type="subunit">
    <text evidence="7 8">Homodimer.</text>
</comment>
<sequence length="255" mass="27377">MRKNIVAGNWKMNMEYEQGVSLFSEIVNMVKDEVIGKQEVVVCSPFIHLAAISKLSAGVSNVHIGAQNINDHESGAYTGEISAAQVKSTGAAYVILGHSERRAYYGETDELLATKVDVALKNGLKPIFCIGETKDERESGSYFDVIKTQLSKGLFHLDAAAFGNIVLAYEPVWAIGTGLTASPEQAQEVHAFIRQTLADQYGAEVADNTSILYGGSANPSNAQSLFSQPDIDGGLIGGASLKSRDFLQIINVFNA</sequence>
<evidence type="ECO:0000256" key="6">
    <source>
        <dbReference type="ARBA" id="ARBA00023235"/>
    </source>
</evidence>
<dbReference type="HAMAP" id="MF_00147_B">
    <property type="entry name" value="TIM_B"/>
    <property type="match status" value="1"/>
</dbReference>
<comment type="catalytic activity">
    <reaction evidence="7 8">
        <text>D-glyceraldehyde 3-phosphate = dihydroxyacetone phosphate</text>
        <dbReference type="Rhea" id="RHEA:18585"/>
        <dbReference type="ChEBI" id="CHEBI:57642"/>
        <dbReference type="ChEBI" id="CHEBI:59776"/>
        <dbReference type="EC" id="5.3.1.1"/>
    </reaction>
</comment>
<dbReference type="RefSeq" id="WP_103905256.1">
    <property type="nucleotide sequence ID" value="NZ_CP049246.1"/>
</dbReference>
<dbReference type="GO" id="GO:0004807">
    <property type="term" value="F:triose-phosphate isomerase activity"/>
    <property type="evidence" value="ECO:0007669"/>
    <property type="project" value="UniProtKB-UniRule"/>
</dbReference>
<comment type="subcellular location">
    <subcellularLocation>
        <location evidence="7 8">Cytoplasm</location>
    </subcellularLocation>
</comment>
<evidence type="ECO:0000256" key="7">
    <source>
        <dbReference type="HAMAP-Rule" id="MF_00147"/>
    </source>
</evidence>
<dbReference type="InterPro" id="IPR022896">
    <property type="entry name" value="TrioseP_Isoase_bac/euk"/>
</dbReference>
<dbReference type="OrthoDB" id="9809429at2"/>
<dbReference type="InterPro" id="IPR000652">
    <property type="entry name" value="Triosephosphate_isomerase"/>
</dbReference>
<dbReference type="PROSITE" id="PS51440">
    <property type="entry name" value="TIM_2"/>
    <property type="match status" value="1"/>
</dbReference>
<evidence type="ECO:0000256" key="3">
    <source>
        <dbReference type="ARBA" id="ARBA00022432"/>
    </source>
</evidence>
<dbReference type="GO" id="GO:0005829">
    <property type="term" value="C:cytosol"/>
    <property type="evidence" value="ECO:0007669"/>
    <property type="project" value="TreeGrafter"/>
</dbReference>
<name>A0A1H5UBC5_9SPHI</name>
<dbReference type="PANTHER" id="PTHR21139:SF42">
    <property type="entry name" value="TRIOSEPHOSPHATE ISOMERASE"/>
    <property type="match status" value="1"/>
</dbReference>
<dbReference type="FunFam" id="3.20.20.70:FF:000016">
    <property type="entry name" value="Triosephosphate isomerase"/>
    <property type="match status" value="1"/>
</dbReference>
<dbReference type="Proteomes" id="UP000236731">
    <property type="component" value="Unassembled WGS sequence"/>
</dbReference>
<evidence type="ECO:0000256" key="2">
    <source>
        <dbReference type="ARBA" id="ARBA00007422"/>
    </source>
</evidence>
<accession>A0A1H5UBC5</accession>
<dbReference type="InterPro" id="IPR020861">
    <property type="entry name" value="Triosephosphate_isomerase_AS"/>
</dbReference>
<keyword evidence="5 7" id="KW-0324">Glycolysis</keyword>
<feature type="binding site" evidence="7">
    <location>
        <position position="176"/>
    </location>
    <ligand>
        <name>substrate</name>
    </ligand>
</feature>
<protein>
    <recommendedName>
        <fullName evidence="7 8">Triosephosphate isomerase</fullName>
        <shortName evidence="7">TIM</shortName>
        <shortName evidence="7">TPI</shortName>
        <ecNumber evidence="7 8">5.3.1.1</ecNumber>
    </recommendedName>
    <alternativeName>
        <fullName evidence="7">Triose-phosphate isomerase</fullName>
    </alternativeName>
</protein>
<comment type="similarity">
    <text evidence="2 7 8">Belongs to the triosephosphate isomerase family.</text>
</comment>
<dbReference type="SUPFAM" id="SSF51351">
    <property type="entry name" value="Triosephosphate isomerase (TIM)"/>
    <property type="match status" value="1"/>
</dbReference>
<dbReference type="GO" id="GO:0006096">
    <property type="term" value="P:glycolytic process"/>
    <property type="evidence" value="ECO:0007669"/>
    <property type="project" value="UniProtKB-UniRule"/>
</dbReference>
<evidence type="ECO:0000313" key="9">
    <source>
        <dbReference type="EMBL" id="SEF72415.1"/>
    </source>
</evidence>
<proteinExistence type="inferred from homology"/>
<keyword evidence="3 7" id="KW-0312">Gluconeogenesis</keyword>
<comment type="pathway">
    <text evidence="1 7 8">Carbohydrate degradation; glycolysis; D-glyceraldehyde 3-phosphate from glycerone phosphate: step 1/1.</text>
</comment>
<evidence type="ECO:0000313" key="10">
    <source>
        <dbReference type="Proteomes" id="UP000236731"/>
    </source>
</evidence>
<evidence type="ECO:0000256" key="4">
    <source>
        <dbReference type="ARBA" id="ARBA00022490"/>
    </source>
</evidence>
<dbReference type="EMBL" id="FNUT01000002">
    <property type="protein sequence ID" value="SEF72415.1"/>
    <property type="molecule type" value="Genomic_DNA"/>
</dbReference>
<evidence type="ECO:0000256" key="5">
    <source>
        <dbReference type="ARBA" id="ARBA00023152"/>
    </source>
</evidence>
<feature type="binding site" evidence="7">
    <location>
        <begin position="9"/>
        <end position="11"/>
    </location>
    <ligand>
        <name>substrate</name>
    </ligand>
</feature>
<comment type="function">
    <text evidence="7">Involved in the gluconeogenesis. Catalyzes stereospecifically the conversion of dihydroxyacetone phosphate (DHAP) to D-glyceraldehyde-3-phosphate (G3P).</text>
</comment>
<feature type="binding site" evidence="7">
    <location>
        <begin position="237"/>
        <end position="238"/>
    </location>
    <ligand>
        <name>substrate</name>
    </ligand>
</feature>
<dbReference type="GO" id="GO:0046166">
    <property type="term" value="P:glyceraldehyde-3-phosphate biosynthetic process"/>
    <property type="evidence" value="ECO:0007669"/>
    <property type="project" value="TreeGrafter"/>
</dbReference>
<organism evidence="9 10">
    <name type="scientific">Sphingobacterium lactis</name>
    <dbReference type="NCBI Taxonomy" id="797291"/>
    <lineage>
        <taxon>Bacteria</taxon>
        <taxon>Pseudomonadati</taxon>
        <taxon>Bacteroidota</taxon>
        <taxon>Sphingobacteriia</taxon>
        <taxon>Sphingobacteriales</taxon>
        <taxon>Sphingobacteriaceae</taxon>
        <taxon>Sphingobacterium</taxon>
    </lineage>
</organism>
<dbReference type="NCBIfam" id="TIGR00419">
    <property type="entry name" value="tim"/>
    <property type="match status" value="1"/>
</dbReference>
<dbReference type="UniPathway" id="UPA00109">
    <property type="reaction ID" value="UER00189"/>
</dbReference>
<keyword evidence="4 7" id="KW-0963">Cytoplasm</keyword>
<dbReference type="EC" id="5.3.1.1" evidence="7 8"/>
<feature type="active site" description="Proton acceptor" evidence="7">
    <location>
        <position position="170"/>
    </location>
</feature>
<dbReference type="UniPathway" id="UPA00138"/>
<evidence type="ECO:0000256" key="1">
    <source>
        <dbReference type="ARBA" id="ARBA00004680"/>
    </source>
</evidence>
<dbReference type="GO" id="GO:0019563">
    <property type="term" value="P:glycerol catabolic process"/>
    <property type="evidence" value="ECO:0007669"/>
    <property type="project" value="TreeGrafter"/>
</dbReference>
<reference evidence="10" key="1">
    <citation type="submission" date="2016-10" db="EMBL/GenBank/DDBJ databases">
        <authorList>
            <person name="Varghese N."/>
            <person name="Submissions S."/>
        </authorList>
    </citation>
    <scope>NUCLEOTIDE SEQUENCE [LARGE SCALE GENOMIC DNA]</scope>
    <source>
        <strain evidence="10">DSM 22361</strain>
    </source>
</reference>
<feature type="active site" description="Electrophile" evidence="7">
    <location>
        <position position="98"/>
    </location>
</feature>
<dbReference type="AlphaFoldDB" id="A0A1H5UBC5"/>
<comment type="pathway">
    <text evidence="7 8">Carbohydrate biosynthesis; gluconeogenesis.</text>
</comment>
<feature type="binding site" evidence="7">
    <location>
        <position position="216"/>
    </location>
    <ligand>
        <name>substrate</name>
    </ligand>
</feature>
<dbReference type="Pfam" id="PF00121">
    <property type="entry name" value="TIM"/>
    <property type="match status" value="1"/>
</dbReference>
<dbReference type="GO" id="GO:0006094">
    <property type="term" value="P:gluconeogenesis"/>
    <property type="evidence" value="ECO:0007669"/>
    <property type="project" value="UniProtKB-UniRule"/>
</dbReference>
<dbReference type="InterPro" id="IPR013785">
    <property type="entry name" value="Aldolase_TIM"/>
</dbReference>
<gene>
    <name evidence="7" type="primary">tpiA</name>
    <name evidence="9" type="ORF">SAMN05421877_102240</name>
</gene>
<keyword evidence="6 7" id="KW-0413">Isomerase</keyword>
<evidence type="ECO:0000256" key="8">
    <source>
        <dbReference type="RuleBase" id="RU363013"/>
    </source>
</evidence>
<dbReference type="Gene3D" id="3.20.20.70">
    <property type="entry name" value="Aldolase class I"/>
    <property type="match status" value="1"/>
</dbReference>
<dbReference type="PANTHER" id="PTHR21139">
    <property type="entry name" value="TRIOSEPHOSPHATE ISOMERASE"/>
    <property type="match status" value="1"/>
</dbReference>
<dbReference type="InterPro" id="IPR035990">
    <property type="entry name" value="TIM_sf"/>
</dbReference>
<dbReference type="CDD" id="cd00311">
    <property type="entry name" value="TIM"/>
    <property type="match status" value="1"/>
</dbReference>